<protein>
    <submittedName>
        <fullName evidence="2">Uncharacterized protein</fullName>
    </submittedName>
</protein>
<comment type="caution">
    <text evidence="2">The sequence shown here is derived from an EMBL/GenBank/DDBJ whole genome shotgun (WGS) entry which is preliminary data.</text>
</comment>
<proteinExistence type="predicted"/>
<evidence type="ECO:0000256" key="1">
    <source>
        <dbReference type="SAM" id="MobiDB-lite"/>
    </source>
</evidence>
<name>A0A2P5EQ21_TREOI</name>
<gene>
    <name evidence="2" type="ORF">TorRG33x02_166300</name>
</gene>
<evidence type="ECO:0000313" key="2">
    <source>
        <dbReference type="EMBL" id="PON87637.1"/>
    </source>
</evidence>
<accession>A0A2P5EQ21</accession>
<dbReference type="InParanoid" id="A0A2P5EQ21"/>
<keyword evidence="3" id="KW-1185">Reference proteome</keyword>
<dbReference type="EMBL" id="JXTC01000115">
    <property type="protein sequence ID" value="PON87637.1"/>
    <property type="molecule type" value="Genomic_DNA"/>
</dbReference>
<feature type="region of interest" description="Disordered" evidence="1">
    <location>
        <begin position="18"/>
        <end position="37"/>
    </location>
</feature>
<dbReference type="Proteomes" id="UP000237000">
    <property type="component" value="Unassembled WGS sequence"/>
</dbReference>
<feature type="compositionally biased region" description="Basic residues" evidence="1">
    <location>
        <begin position="18"/>
        <end position="31"/>
    </location>
</feature>
<evidence type="ECO:0000313" key="3">
    <source>
        <dbReference type="Proteomes" id="UP000237000"/>
    </source>
</evidence>
<reference evidence="3" key="1">
    <citation type="submission" date="2016-06" db="EMBL/GenBank/DDBJ databases">
        <title>Parallel loss of symbiosis genes in relatives of nitrogen-fixing non-legume Parasponia.</title>
        <authorList>
            <person name="Van Velzen R."/>
            <person name="Holmer R."/>
            <person name="Bu F."/>
            <person name="Rutten L."/>
            <person name="Van Zeijl A."/>
            <person name="Liu W."/>
            <person name="Santuari L."/>
            <person name="Cao Q."/>
            <person name="Sharma T."/>
            <person name="Shen D."/>
            <person name="Roswanjaya Y."/>
            <person name="Wardhani T."/>
            <person name="Kalhor M.S."/>
            <person name="Jansen J."/>
            <person name="Van den Hoogen J."/>
            <person name="Gungor B."/>
            <person name="Hartog M."/>
            <person name="Hontelez J."/>
            <person name="Verver J."/>
            <person name="Yang W.-C."/>
            <person name="Schijlen E."/>
            <person name="Repin R."/>
            <person name="Schilthuizen M."/>
            <person name="Schranz E."/>
            <person name="Heidstra R."/>
            <person name="Miyata K."/>
            <person name="Fedorova E."/>
            <person name="Kohlen W."/>
            <person name="Bisseling T."/>
            <person name="Smit S."/>
            <person name="Geurts R."/>
        </authorList>
    </citation>
    <scope>NUCLEOTIDE SEQUENCE [LARGE SCALE GENOMIC DNA]</scope>
    <source>
        <strain evidence="3">cv. RG33-2</strain>
    </source>
</reference>
<sequence>MMLKGKKMRAGVKYLKKKKQKEIKANKKNKNKGREKGRECYSTSSIIKQIKMYLSQLRIRLINHSNAASSIKYWLALAEAPTILIRPVCRCHKCPLYFVCTRK</sequence>
<dbReference type="AlphaFoldDB" id="A0A2P5EQ21"/>
<organism evidence="2 3">
    <name type="scientific">Trema orientale</name>
    <name type="common">Charcoal tree</name>
    <name type="synonym">Celtis orientalis</name>
    <dbReference type="NCBI Taxonomy" id="63057"/>
    <lineage>
        <taxon>Eukaryota</taxon>
        <taxon>Viridiplantae</taxon>
        <taxon>Streptophyta</taxon>
        <taxon>Embryophyta</taxon>
        <taxon>Tracheophyta</taxon>
        <taxon>Spermatophyta</taxon>
        <taxon>Magnoliopsida</taxon>
        <taxon>eudicotyledons</taxon>
        <taxon>Gunneridae</taxon>
        <taxon>Pentapetalae</taxon>
        <taxon>rosids</taxon>
        <taxon>fabids</taxon>
        <taxon>Rosales</taxon>
        <taxon>Cannabaceae</taxon>
        <taxon>Trema</taxon>
    </lineage>
</organism>